<protein>
    <submittedName>
        <fullName evidence="1">Uncharacterized protein</fullName>
    </submittedName>
</protein>
<evidence type="ECO:0000313" key="2">
    <source>
        <dbReference type="Proteomes" id="UP001266305"/>
    </source>
</evidence>
<reference evidence="1 2" key="1">
    <citation type="submission" date="2023-05" db="EMBL/GenBank/DDBJ databases">
        <title>B98-5 Cell Line De Novo Hybrid Assembly: An Optical Mapping Approach.</title>
        <authorList>
            <person name="Kananen K."/>
            <person name="Auerbach J.A."/>
            <person name="Kautto E."/>
            <person name="Blachly J.S."/>
        </authorList>
    </citation>
    <scope>NUCLEOTIDE SEQUENCE [LARGE SCALE GENOMIC DNA]</scope>
    <source>
        <strain evidence="1">B95-8</strain>
        <tissue evidence="1">Cell line</tissue>
    </source>
</reference>
<keyword evidence="2" id="KW-1185">Reference proteome</keyword>
<feature type="non-terminal residue" evidence="1">
    <location>
        <position position="125"/>
    </location>
</feature>
<accession>A0ABQ9WA50</accession>
<dbReference type="Proteomes" id="UP001266305">
    <property type="component" value="Unassembled WGS sequence"/>
</dbReference>
<comment type="caution">
    <text evidence="1">The sequence shown here is derived from an EMBL/GenBank/DDBJ whole genome shotgun (WGS) entry which is preliminary data.</text>
</comment>
<dbReference type="EMBL" id="JASSZA010000002">
    <property type="protein sequence ID" value="KAK2118360.1"/>
    <property type="molecule type" value="Genomic_DNA"/>
</dbReference>
<proteinExistence type="predicted"/>
<sequence>MSTRLCGHRPHACPDPSFEDLTIACGLDEVDFVNPEGIFPVSFCWKSLPSEMVSRQDSELQLLIANLKGYLEEANMPGEGRTESVRVAVSAVCEARSTLRFCSVISLSDSSQYKSGFYNSELELM</sequence>
<evidence type="ECO:0000313" key="1">
    <source>
        <dbReference type="EMBL" id="KAK2118360.1"/>
    </source>
</evidence>
<gene>
    <name evidence="1" type="ORF">P7K49_005247</name>
</gene>
<name>A0ABQ9WA50_SAGOE</name>
<organism evidence="1 2">
    <name type="scientific">Saguinus oedipus</name>
    <name type="common">Cotton-top tamarin</name>
    <name type="synonym">Oedipomidas oedipus</name>
    <dbReference type="NCBI Taxonomy" id="9490"/>
    <lineage>
        <taxon>Eukaryota</taxon>
        <taxon>Metazoa</taxon>
        <taxon>Chordata</taxon>
        <taxon>Craniata</taxon>
        <taxon>Vertebrata</taxon>
        <taxon>Euteleostomi</taxon>
        <taxon>Mammalia</taxon>
        <taxon>Eutheria</taxon>
        <taxon>Euarchontoglires</taxon>
        <taxon>Primates</taxon>
        <taxon>Haplorrhini</taxon>
        <taxon>Platyrrhini</taxon>
        <taxon>Cebidae</taxon>
        <taxon>Callitrichinae</taxon>
        <taxon>Saguinus</taxon>
    </lineage>
</organism>